<keyword evidence="7" id="KW-1185">Reference proteome</keyword>
<keyword evidence="2" id="KW-0378">Hydrolase</keyword>
<protein>
    <recommendedName>
        <fullName evidence="5">Exonuclease domain-containing protein</fullName>
    </recommendedName>
</protein>
<keyword evidence="1" id="KW-0540">Nuclease</keyword>
<sequence>MDDLSARIRRLRGLHPQRRSRPDTVARENSNSGKTRRKSTATSLSTTCSVAALVKEWTSGQGLRELHQTPAAVPLSSGFTHLSASSRRLAVSAPCSVGCEGGAYGSPFAPVTLKVLPLLAETIGLRAPRQGDEAPASSLISCSSMPILGPAPAADCYFAPFSCVVIDLETTGFSAAADEILEVGCVELRWTPPSRTASTVPKHVAPDAPSLEKRSVCDVVEGLWTRGGRVFHRYVRPSNPRRIPAAVTAVHGITWEKVQHCAPWPVVASELAAYLALIRADTLATTPAPPETAQLGGHRALHLPPVVAHNALFDARFLEQHLRRCGYQIFWHPQYPLTCTREWARVAFPHLASNLDALCQFLSIDGVADRAANGHGALTDATMTALLFLRMCRLWTQRFGGGE</sequence>
<dbReference type="OrthoDB" id="242056at2759"/>
<dbReference type="CDD" id="cd06127">
    <property type="entry name" value="DEDDh"/>
    <property type="match status" value="1"/>
</dbReference>
<evidence type="ECO:0000256" key="2">
    <source>
        <dbReference type="ARBA" id="ARBA00022801"/>
    </source>
</evidence>
<organism evidence="6 7">
    <name type="scientific">Leishmania enriettii</name>
    <dbReference type="NCBI Taxonomy" id="5663"/>
    <lineage>
        <taxon>Eukaryota</taxon>
        <taxon>Discoba</taxon>
        <taxon>Euglenozoa</taxon>
        <taxon>Kinetoplastea</taxon>
        <taxon>Metakinetoplastina</taxon>
        <taxon>Trypanosomatida</taxon>
        <taxon>Trypanosomatidae</taxon>
        <taxon>Leishmaniinae</taxon>
        <taxon>Leishmania</taxon>
    </lineage>
</organism>
<accession>A0A836H6S0</accession>
<dbReference type="GO" id="GO:0008408">
    <property type="term" value="F:3'-5' exonuclease activity"/>
    <property type="evidence" value="ECO:0007669"/>
    <property type="project" value="TreeGrafter"/>
</dbReference>
<dbReference type="AlphaFoldDB" id="A0A836H6S0"/>
<gene>
    <name evidence="6" type="ORF">CUR178_02414</name>
</gene>
<dbReference type="EMBL" id="JAFHKP010000032">
    <property type="protein sequence ID" value="KAG5471103.1"/>
    <property type="molecule type" value="Genomic_DNA"/>
</dbReference>
<evidence type="ECO:0000256" key="4">
    <source>
        <dbReference type="SAM" id="MobiDB-lite"/>
    </source>
</evidence>
<dbReference type="PANTHER" id="PTHR30231:SF4">
    <property type="entry name" value="PROTEIN NEN2"/>
    <property type="match status" value="1"/>
</dbReference>
<keyword evidence="3" id="KW-0269">Exonuclease</keyword>
<dbReference type="GO" id="GO:0003676">
    <property type="term" value="F:nucleic acid binding"/>
    <property type="evidence" value="ECO:0007669"/>
    <property type="project" value="InterPro"/>
</dbReference>
<name>A0A836H6S0_LEIEN</name>
<evidence type="ECO:0000313" key="7">
    <source>
        <dbReference type="Proteomes" id="UP000674179"/>
    </source>
</evidence>
<dbReference type="InterPro" id="IPR013520">
    <property type="entry name" value="Ribonucl_H"/>
</dbReference>
<dbReference type="Proteomes" id="UP000674179">
    <property type="component" value="Chromosome 32"/>
</dbReference>
<evidence type="ECO:0000256" key="3">
    <source>
        <dbReference type="ARBA" id="ARBA00022839"/>
    </source>
</evidence>
<feature type="domain" description="Exonuclease" evidence="5">
    <location>
        <begin position="162"/>
        <end position="397"/>
    </location>
</feature>
<dbReference type="Pfam" id="PF00929">
    <property type="entry name" value="RNase_T"/>
    <property type="match status" value="1"/>
</dbReference>
<comment type="caution">
    <text evidence="6">The sequence shown here is derived from an EMBL/GenBank/DDBJ whole genome shotgun (WGS) entry which is preliminary data.</text>
</comment>
<dbReference type="InterPro" id="IPR036397">
    <property type="entry name" value="RNaseH_sf"/>
</dbReference>
<dbReference type="SUPFAM" id="SSF53098">
    <property type="entry name" value="Ribonuclease H-like"/>
    <property type="match status" value="1"/>
</dbReference>
<proteinExistence type="predicted"/>
<evidence type="ECO:0000256" key="1">
    <source>
        <dbReference type="ARBA" id="ARBA00022722"/>
    </source>
</evidence>
<dbReference type="RefSeq" id="XP_067690273.1">
    <property type="nucleotide sequence ID" value="XM_067834170.1"/>
</dbReference>
<feature type="region of interest" description="Disordered" evidence="4">
    <location>
        <begin position="12"/>
        <end position="43"/>
    </location>
</feature>
<dbReference type="Gene3D" id="3.30.420.10">
    <property type="entry name" value="Ribonuclease H-like superfamily/Ribonuclease H"/>
    <property type="match status" value="1"/>
</dbReference>
<dbReference type="PANTHER" id="PTHR30231">
    <property type="entry name" value="DNA POLYMERASE III SUBUNIT EPSILON"/>
    <property type="match status" value="1"/>
</dbReference>
<reference evidence="6 7" key="1">
    <citation type="submission" date="2021-02" db="EMBL/GenBank/DDBJ databases">
        <title>Leishmania (Mundinia) enrietti genome sequencing and assembly.</title>
        <authorList>
            <person name="Almutairi H."/>
            <person name="Gatherer D."/>
        </authorList>
    </citation>
    <scope>NUCLEOTIDE SEQUENCE [LARGE SCALE GENOMIC DNA]</scope>
    <source>
        <strain evidence="6">CUR178</strain>
    </source>
</reference>
<dbReference type="KEGG" id="lenr:94169680"/>
<evidence type="ECO:0000313" key="6">
    <source>
        <dbReference type="EMBL" id="KAG5471103.1"/>
    </source>
</evidence>
<dbReference type="SMART" id="SM00479">
    <property type="entry name" value="EXOIII"/>
    <property type="match status" value="1"/>
</dbReference>
<dbReference type="InterPro" id="IPR012337">
    <property type="entry name" value="RNaseH-like_sf"/>
</dbReference>
<dbReference type="GeneID" id="94169680"/>
<evidence type="ECO:0000259" key="5">
    <source>
        <dbReference type="SMART" id="SM00479"/>
    </source>
</evidence>